<proteinExistence type="predicted"/>
<keyword evidence="1" id="KW-0472">Membrane</keyword>
<feature type="transmembrane region" description="Helical" evidence="1">
    <location>
        <begin position="81"/>
        <end position="99"/>
    </location>
</feature>
<feature type="transmembrane region" description="Helical" evidence="1">
    <location>
        <begin position="51"/>
        <end position="69"/>
    </location>
</feature>
<comment type="caution">
    <text evidence="2">The sequence shown here is derived from an EMBL/GenBank/DDBJ whole genome shotgun (WGS) entry which is preliminary data.</text>
</comment>
<keyword evidence="1" id="KW-0812">Transmembrane</keyword>
<evidence type="ECO:0000313" key="2">
    <source>
        <dbReference type="EMBL" id="GGO86944.1"/>
    </source>
</evidence>
<name>A0ABQ2N9G1_9ACTN</name>
<evidence type="ECO:0000256" key="1">
    <source>
        <dbReference type="SAM" id="Phobius"/>
    </source>
</evidence>
<protein>
    <submittedName>
        <fullName evidence="2">Uncharacterized protein</fullName>
    </submittedName>
</protein>
<accession>A0ABQ2N9G1</accession>
<dbReference type="Proteomes" id="UP000655410">
    <property type="component" value="Unassembled WGS sequence"/>
</dbReference>
<evidence type="ECO:0000313" key="3">
    <source>
        <dbReference type="Proteomes" id="UP000655410"/>
    </source>
</evidence>
<organism evidence="2 3">
    <name type="scientific">Nocardioides phosphati</name>
    <dbReference type="NCBI Taxonomy" id="1867775"/>
    <lineage>
        <taxon>Bacteria</taxon>
        <taxon>Bacillati</taxon>
        <taxon>Actinomycetota</taxon>
        <taxon>Actinomycetes</taxon>
        <taxon>Propionibacteriales</taxon>
        <taxon>Nocardioidaceae</taxon>
        <taxon>Nocardioides</taxon>
    </lineage>
</organism>
<dbReference type="RefSeq" id="WP_188782953.1">
    <property type="nucleotide sequence ID" value="NZ_BMNI01000002.1"/>
</dbReference>
<reference evidence="3" key="1">
    <citation type="journal article" date="2019" name="Int. J. Syst. Evol. Microbiol.">
        <title>The Global Catalogue of Microorganisms (GCM) 10K type strain sequencing project: providing services to taxonomists for standard genome sequencing and annotation.</title>
        <authorList>
            <consortium name="The Broad Institute Genomics Platform"/>
            <consortium name="The Broad Institute Genome Sequencing Center for Infectious Disease"/>
            <person name="Wu L."/>
            <person name="Ma J."/>
        </authorList>
    </citation>
    <scope>NUCLEOTIDE SEQUENCE [LARGE SCALE GENOMIC DNA]</scope>
    <source>
        <strain evidence="3">CGMCC 4.7371</strain>
    </source>
</reference>
<dbReference type="EMBL" id="BMNI01000002">
    <property type="protein sequence ID" value="GGO86944.1"/>
    <property type="molecule type" value="Genomic_DNA"/>
</dbReference>
<keyword evidence="3" id="KW-1185">Reference proteome</keyword>
<keyword evidence="1" id="KW-1133">Transmembrane helix</keyword>
<feature type="transmembrane region" description="Helical" evidence="1">
    <location>
        <begin position="135"/>
        <end position="158"/>
    </location>
</feature>
<gene>
    <name evidence="2" type="ORF">GCM10011584_10370</name>
</gene>
<sequence>MRVNLLSGLLLTIAAVLLSGPGAALDAGLGPVALAGLGAGAVVALVPDRGLPARLAGFGVGLALAWAAYAARAALLPDTTAGRALAVGLVVGVGVTAVSLLRLPLWPALLGAASLAGTYEVAYTAAPSEVMTTSLAAVSALVVAVALGVVAGALAAALTGAPASATTQEVAR</sequence>
<feature type="transmembrane region" description="Helical" evidence="1">
    <location>
        <begin position="105"/>
        <end position="123"/>
    </location>
</feature>